<dbReference type="EC" id="6.3.5.4" evidence="3"/>
<evidence type="ECO:0000256" key="10">
    <source>
        <dbReference type="PIRSR" id="PIRSR001589-3"/>
    </source>
</evidence>
<dbReference type="InterPro" id="IPR001962">
    <property type="entry name" value="Asn_synthase"/>
</dbReference>
<dbReference type="GO" id="GO:0005829">
    <property type="term" value="C:cytosol"/>
    <property type="evidence" value="ECO:0007669"/>
    <property type="project" value="TreeGrafter"/>
</dbReference>
<dbReference type="PANTHER" id="PTHR43284:SF1">
    <property type="entry name" value="ASPARAGINE SYNTHETASE"/>
    <property type="match status" value="1"/>
</dbReference>
<feature type="active site" description="For GATase activity" evidence="8">
    <location>
        <position position="2"/>
    </location>
</feature>
<dbReference type="Gene3D" id="3.60.20.10">
    <property type="entry name" value="Glutamine Phosphoribosylpyrophosphate, subunit 1, domain 1"/>
    <property type="match status" value="1"/>
</dbReference>
<dbReference type="PIRSF" id="PIRSF001589">
    <property type="entry name" value="Asn_synthetase_glu-h"/>
    <property type="match status" value="1"/>
</dbReference>
<accession>A0A975P2B8</accession>
<gene>
    <name evidence="12" type="primary">asnB</name>
    <name evidence="12" type="ORF">KMZ93_09615</name>
</gene>
<dbReference type="EMBL" id="CP076136">
    <property type="protein sequence ID" value="QWG25106.1"/>
    <property type="molecule type" value="Genomic_DNA"/>
</dbReference>
<dbReference type="GO" id="GO:0005524">
    <property type="term" value="F:ATP binding"/>
    <property type="evidence" value="ECO:0007669"/>
    <property type="project" value="UniProtKB-KW"/>
</dbReference>
<feature type="binding site" evidence="9">
    <location>
        <position position="105"/>
    </location>
    <ligand>
        <name>L-glutamine</name>
        <dbReference type="ChEBI" id="CHEBI:58359"/>
    </ligand>
</feature>
<dbReference type="GO" id="GO:0006529">
    <property type="term" value="P:asparagine biosynthetic process"/>
    <property type="evidence" value="ECO:0007669"/>
    <property type="project" value="UniProtKB-KW"/>
</dbReference>
<evidence type="ECO:0000256" key="4">
    <source>
        <dbReference type="ARBA" id="ARBA00022741"/>
    </source>
</evidence>
<dbReference type="RefSeq" id="WP_215605846.1">
    <property type="nucleotide sequence ID" value="NZ_CP076136.1"/>
</dbReference>
<dbReference type="SUPFAM" id="SSF52402">
    <property type="entry name" value="Adenine nucleotide alpha hydrolases-like"/>
    <property type="match status" value="1"/>
</dbReference>
<evidence type="ECO:0000313" key="12">
    <source>
        <dbReference type="EMBL" id="QWG25106.1"/>
    </source>
</evidence>
<dbReference type="Pfam" id="PF13522">
    <property type="entry name" value="GATase_6"/>
    <property type="match status" value="1"/>
</dbReference>
<comment type="pathway">
    <text evidence="1">Amino-acid biosynthesis; L-asparagine biosynthesis; L-asparagine from L-aspartate (L-Gln route): step 1/1.</text>
</comment>
<evidence type="ECO:0000256" key="2">
    <source>
        <dbReference type="ARBA" id="ARBA00005752"/>
    </source>
</evidence>
<dbReference type="PANTHER" id="PTHR43284">
    <property type="entry name" value="ASPARAGINE SYNTHETASE (GLUTAMINE-HYDROLYZING)"/>
    <property type="match status" value="1"/>
</dbReference>
<evidence type="ECO:0000256" key="8">
    <source>
        <dbReference type="PIRSR" id="PIRSR001589-1"/>
    </source>
</evidence>
<protein>
    <recommendedName>
        <fullName evidence="3">asparagine synthase (glutamine-hydrolyzing)</fullName>
        <ecNumber evidence="3">6.3.5.4</ecNumber>
    </recommendedName>
</protein>
<evidence type="ECO:0000313" key="13">
    <source>
        <dbReference type="Proteomes" id="UP000676951"/>
    </source>
</evidence>
<keyword evidence="6 8" id="KW-0315">Glutamine amidotransferase</keyword>
<dbReference type="InterPro" id="IPR006426">
    <property type="entry name" value="Asn_synth_AEB"/>
</dbReference>
<evidence type="ECO:0000256" key="7">
    <source>
        <dbReference type="ARBA" id="ARBA00048741"/>
    </source>
</evidence>
<evidence type="ECO:0000256" key="6">
    <source>
        <dbReference type="ARBA" id="ARBA00022962"/>
    </source>
</evidence>
<dbReference type="InterPro" id="IPR017932">
    <property type="entry name" value="GATase_2_dom"/>
</dbReference>
<dbReference type="PROSITE" id="PS51278">
    <property type="entry name" value="GATASE_TYPE_2"/>
    <property type="match status" value="1"/>
</dbReference>
<organism evidence="12 13">
    <name type="scientific">Bradyrhizobium sediminis</name>
    <dbReference type="NCBI Taxonomy" id="2840469"/>
    <lineage>
        <taxon>Bacteria</taxon>
        <taxon>Pseudomonadati</taxon>
        <taxon>Pseudomonadota</taxon>
        <taxon>Alphaproteobacteria</taxon>
        <taxon>Hyphomicrobiales</taxon>
        <taxon>Nitrobacteraceae</taxon>
        <taxon>Bradyrhizobium</taxon>
    </lineage>
</organism>
<evidence type="ECO:0000259" key="11">
    <source>
        <dbReference type="PROSITE" id="PS51278"/>
    </source>
</evidence>
<feature type="site" description="Important for beta-aspartyl-AMP intermediate formation" evidence="10">
    <location>
        <position position="376"/>
    </location>
</feature>
<dbReference type="CDD" id="cd01991">
    <property type="entry name" value="Asn_synthase_B_C"/>
    <property type="match status" value="1"/>
</dbReference>
<comment type="catalytic activity">
    <reaction evidence="7">
        <text>L-aspartate + L-glutamine + ATP + H2O = L-asparagine + L-glutamate + AMP + diphosphate + H(+)</text>
        <dbReference type="Rhea" id="RHEA:12228"/>
        <dbReference type="ChEBI" id="CHEBI:15377"/>
        <dbReference type="ChEBI" id="CHEBI:15378"/>
        <dbReference type="ChEBI" id="CHEBI:29985"/>
        <dbReference type="ChEBI" id="CHEBI:29991"/>
        <dbReference type="ChEBI" id="CHEBI:30616"/>
        <dbReference type="ChEBI" id="CHEBI:33019"/>
        <dbReference type="ChEBI" id="CHEBI:58048"/>
        <dbReference type="ChEBI" id="CHEBI:58359"/>
        <dbReference type="ChEBI" id="CHEBI:456215"/>
        <dbReference type="EC" id="6.3.5.4"/>
    </reaction>
</comment>
<keyword evidence="13" id="KW-1185">Reference proteome</keyword>
<feature type="domain" description="Glutamine amidotransferase type-2" evidence="11">
    <location>
        <begin position="2"/>
        <end position="219"/>
    </location>
</feature>
<keyword evidence="8" id="KW-0061">Asparagine biosynthesis</keyword>
<dbReference type="AlphaFoldDB" id="A0A975P2B8"/>
<dbReference type="Proteomes" id="UP000676951">
    <property type="component" value="Chromosome"/>
</dbReference>
<dbReference type="NCBIfam" id="TIGR01536">
    <property type="entry name" value="asn_synth_AEB"/>
    <property type="match status" value="1"/>
</dbReference>
<dbReference type="GO" id="GO:0004066">
    <property type="term" value="F:asparagine synthase (glutamine-hydrolyzing) activity"/>
    <property type="evidence" value="ECO:0007669"/>
    <property type="project" value="UniProtKB-EC"/>
</dbReference>
<proteinExistence type="inferred from homology"/>
<evidence type="ECO:0000256" key="1">
    <source>
        <dbReference type="ARBA" id="ARBA00005187"/>
    </source>
</evidence>
<dbReference type="InterPro" id="IPR014729">
    <property type="entry name" value="Rossmann-like_a/b/a_fold"/>
</dbReference>
<feature type="binding site" evidence="9">
    <location>
        <begin position="374"/>
        <end position="375"/>
    </location>
    <ligand>
        <name>ATP</name>
        <dbReference type="ChEBI" id="CHEBI:30616"/>
    </ligand>
</feature>
<dbReference type="Gene3D" id="3.40.50.620">
    <property type="entry name" value="HUPs"/>
    <property type="match status" value="1"/>
</dbReference>
<keyword evidence="5 9" id="KW-0067">ATP-binding</keyword>
<reference evidence="12 13" key="1">
    <citation type="submission" date="2021-06" db="EMBL/GenBank/DDBJ databases">
        <title>Bradyrhizobium sp. S2-11-4 Genome sequencing.</title>
        <authorList>
            <person name="Jin L."/>
        </authorList>
    </citation>
    <scope>NUCLEOTIDE SEQUENCE [LARGE SCALE GENOMIC DNA]</scope>
    <source>
        <strain evidence="12 13">S2-11-4</strain>
    </source>
</reference>
<sequence length="637" mass="71073">MCGITGFVDVSRSRGTEELERIARLMADQMVHRGPDDQGCFADPESGVAFGFRRLAIIDVTPAGHQPMQSACGRWVIVFNGEIYNAEDMRREAARPGLNFRGHSDTEVLLESIARIGVEPTLSRAIGMFAFAVHDRQTRLTWFARDRLGKKPLYIGQFGRTCMFGSELRSLRVHPDFKAELNPQAIAAFTRFGYIPHPLSIYRNVRQLDPGGWVRLDADGELTTGFYWRVEDVAANAMQAGIPATEDNPIDALERLLADSVKRRMVSDVPLGAFLSGGIDSSLVVALMQAQSSEPVNTFSIGFDVDGYDEAPHARAVAAHLGTRHREFYVSPAEALAVVPKLPEIYDEPFADSSQIPTYIVSKLARQHVTVALSGDGGDESFAGYGRYAQARAMTTARPMAPLLGPAASDGLRALQSGALALLRRAGVGNWAARGENWLARADATTFEHRYMLLASQGRPPIEFLVNPEEQLAPIWGGSLAPRYADPVQRAQIIDFLTYLPGDILTKVDRASMAVSLEVRAPILDHRVVEMAWRLPHHLKVRGADTKWALRQVLYKYVPRGMVDRPKMGFGIPIDRWLRGPLREWAEALIDERRLEQEGIFAARAVRAMWSRHLSGETWAYPIWCILMFQAWRERWL</sequence>
<comment type="similarity">
    <text evidence="2">Belongs to the asparagine synthetase family.</text>
</comment>
<name>A0A975P2B8_9BRAD</name>
<evidence type="ECO:0000256" key="5">
    <source>
        <dbReference type="ARBA" id="ARBA00022840"/>
    </source>
</evidence>
<dbReference type="InterPro" id="IPR051786">
    <property type="entry name" value="ASN_synthetase/amidase"/>
</dbReference>
<feature type="binding site" evidence="9">
    <location>
        <position position="301"/>
    </location>
    <ligand>
        <name>ATP</name>
        <dbReference type="ChEBI" id="CHEBI:30616"/>
    </ligand>
</feature>
<evidence type="ECO:0000256" key="9">
    <source>
        <dbReference type="PIRSR" id="PIRSR001589-2"/>
    </source>
</evidence>
<keyword evidence="12" id="KW-0436">Ligase</keyword>
<dbReference type="SUPFAM" id="SSF56235">
    <property type="entry name" value="N-terminal nucleophile aminohydrolases (Ntn hydrolases)"/>
    <property type="match status" value="1"/>
</dbReference>
<keyword evidence="8" id="KW-0028">Amino-acid biosynthesis</keyword>
<dbReference type="InterPro" id="IPR029055">
    <property type="entry name" value="Ntn_hydrolases_N"/>
</dbReference>
<dbReference type="InterPro" id="IPR033738">
    <property type="entry name" value="AsnB_N"/>
</dbReference>
<evidence type="ECO:0000256" key="3">
    <source>
        <dbReference type="ARBA" id="ARBA00012737"/>
    </source>
</evidence>
<dbReference type="Pfam" id="PF00733">
    <property type="entry name" value="Asn_synthase"/>
    <property type="match status" value="1"/>
</dbReference>
<keyword evidence="4 9" id="KW-0547">Nucleotide-binding</keyword>
<dbReference type="CDD" id="cd00712">
    <property type="entry name" value="AsnB"/>
    <property type="match status" value="1"/>
</dbReference>